<dbReference type="RefSeq" id="WP_150356971.1">
    <property type="nucleotide sequence ID" value="NZ_JAJJPB010000008.1"/>
</dbReference>
<comment type="caution">
    <text evidence="1">The sequence shown here is derived from an EMBL/GenBank/DDBJ whole genome shotgun (WGS) entry which is preliminary data.</text>
</comment>
<dbReference type="Proteomes" id="UP001165422">
    <property type="component" value="Unassembled WGS sequence"/>
</dbReference>
<dbReference type="InterPro" id="IPR051200">
    <property type="entry name" value="Host-pathogen_enzymatic-act"/>
</dbReference>
<proteinExistence type="predicted"/>
<dbReference type="SUPFAM" id="SSF51004">
    <property type="entry name" value="C-terminal (heme d1) domain of cytochrome cd1-nitrite reductase"/>
    <property type="match status" value="1"/>
</dbReference>
<evidence type="ECO:0000313" key="1">
    <source>
        <dbReference type="EMBL" id="MCC9294845.1"/>
    </source>
</evidence>
<gene>
    <name evidence="1" type="ORF">LN736_08240</name>
</gene>
<dbReference type="InterPro" id="IPR011048">
    <property type="entry name" value="Haem_d1_sf"/>
</dbReference>
<dbReference type="InterPro" id="IPR015943">
    <property type="entry name" value="WD40/YVTN_repeat-like_dom_sf"/>
</dbReference>
<dbReference type="PANTHER" id="PTHR47197:SF3">
    <property type="entry name" value="DIHYDRO-HEME D1 DEHYDROGENASE"/>
    <property type="match status" value="1"/>
</dbReference>
<protein>
    <submittedName>
        <fullName evidence="1">YncE family protein</fullName>
    </submittedName>
</protein>
<evidence type="ECO:0000313" key="2">
    <source>
        <dbReference type="Proteomes" id="UP001165422"/>
    </source>
</evidence>
<reference evidence="1" key="1">
    <citation type="submission" date="2021-11" db="EMBL/GenBank/DDBJ databases">
        <authorList>
            <person name="Qingchun L."/>
            <person name="Dong Z."/>
            <person name="Zongwei Q."/>
            <person name="Jia Z."/>
            <person name="Duotao L."/>
        </authorList>
    </citation>
    <scope>NUCLEOTIDE SEQUENCE</scope>
    <source>
        <strain evidence="1">WLY-B-L2</strain>
    </source>
</reference>
<dbReference type="Gene3D" id="2.130.10.10">
    <property type="entry name" value="YVTN repeat-like/Quinoprotein amine dehydrogenase"/>
    <property type="match status" value="1"/>
</dbReference>
<accession>A0ABS8N701</accession>
<dbReference type="Pfam" id="PF18975">
    <property type="entry name" value="DUF5711"/>
    <property type="match status" value="1"/>
</dbReference>
<dbReference type="InterPro" id="IPR043765">
    <property type="entry name" value="DUF5711"/>
</dbReference>
<sequence length="252" mass="28301">MSKCKRNNVILALSLLIVFLIGAFTTMGYRAKSLAKETRDPRNYYFVITGEKTICKIDSVTNQIVSRINVEGRPEDIRVSPDGKTLAVVVLNIKDEDDNGFILFYNVQNDKLVKKLQIGRHPSRIAFVPNRNYIMVTNTKDNDISLIDSENYIVLQPISTGRRPKALCLSADGKCCYVANTGEDTITVVDMENFKKVKKLRVGRYPTDISLNKDSGNIMVTLSKEKAVALVNPRRSGIQKVNLTDIPKNICR</sequence>
<organism evidence="1 2">
    <name type="scientific">Clostridium aromativorans</name>
    <dbReference type="NCBI Taxonomy" id="2836848"/>
    <lineage>
        <taxon>Bacteria</taxon>
        <taxon>Bacillati</taxon>
        <taxon>Bacillota</taxon>
        <taxon>Clostridia</taxon>
        <taxon>Eubacteriales</taxon>
        <taxon>Clostridiaceae</taxon>
        <taxon>Clostridium</taxon>
    </lineage>
</organism>
<dbReference type="EMBL" id="JAJJPB010000008">
    <property type="protein sequence ID" value="MCC9294845.1"/>
    <property type="molecule type" value="Genomic_DNA"/>
</dbReference>
<name>A0ABS8N701_9CLOT</name>
<keyword evidence="2" id="KW-1185">Reference proteome</keyword>
<dbReference type="PANTHER" id="PTHR47197">
    <property type="entry name" value="PROTEIN NIRF"/>
    <property type="match status" value="1"/>
</dbReference>